<keyword evidence="2" id="KW-1185">Reference proteome</keyword>
<protein>
    <submittedName>
        <fullName evidence="1">DgyrCDS14586</fullName>
    </submittedName>
</protein>
<dbReference type="AlphaFoldDB" id="A0A7I8WE67"/>
<proteinExistence type="predicted"/>
<sequence length="174" mass="20691">MIQRIQTKEKKWFKNTYINIIDKSLQKVTKVGIDRIYKPQNLNFTNDKNQVIILVLSRDYNLKSDLSFPCLRQNHLQKSQLENCYIQCETKKPNLYYKGLMLPIKFLDNGLVFTMAKVKVPISRGPILCLHNKQWIFYGIFTLKPVNFANYYAANIPMQYEWIMNFIKRDSILN</sequence>
<dbReference type="EMBL" id="CAJFCJ010000049">
    <property type="protein sequence ID" value="CAD5126459.1"/>
    <property type="molecule type" value="Genomic_DNA"/>
</dbReference>
<reference evidence="1 2" key="1">
    <citation type="submission" date="2020-08" db="EMBL/GenBank/DDBJ databases">
        <authorList>
            <person name="Hejnol A."/>
        </authorList>
    </citation>
    <scope>NUCLEOTIDE SEQUENCE [LARGE SCALE GENOMIC DNA]</scope>
</reference>
<accession>A0A7I8WE67</accession>
<evidence type="ECO:0000313" key="1">
    <source>
        <dbReference type="EMBL" id="CAD5126459.1"/>
    </source>
</evidence>
<gene>
    <name evidence="1" type="ORF">DGYR_LOCUS13702</name>
</gene>
<name>A0A7I8WE67_9ANNE</name>
<dbReference type="Proteomes" id="UP000549394">
    <property type="component" value="Unassembled WGS sequence"/>
</dbReference>
<evidence type="ECO:0000313" key="2">
    <source>
        <dbReference type="Proteomes" id="UP000549394"/>
    </source>
</evidence>
<comment type="caution">
    <text evidence="1">The sequence shown here is derived from an EMBL/GenBank/DDBJ whole genome shotgun (WGS) entry which is preliminary data.</text>
</comment>
<organism evidence="1 2">
    <name type="scientific">Dimorphilus gyrociliatus</name>
    <dbReference type="NCBI Taxonomy" id="2664684"/>
    <lineage>
        <taxon>Eukaryota</taxon>
        <taxon>Metazoa</taxon>
        <taxon>Spiralia</taxon>
        <taxon>Lophotrochozoa</taxon>
        <taxon>Annelida</taxon>
        <taxon>Polychaeta</taxon>
        <taxon>Polychaeta incertae sedis</taxon>
        <taxon>Dinophilidae</taxon>
        <taxon>Dimorphilus</taxon>
    </lineage>
</organism>